<accession>A0A1E1KWD3</accession>
<gene>
    <name evidence="2" type="ORF">RAG0_09645</name>
</gene>
<dbReference type="CDD" id="cd05120">
    <property type="entry name" value="APH_ChoK_like"/>
    <property type="match status" value="1"/>
</dbReference>
<sequence length="240" mass="27976">MDEMRRKIVSDEGCFASTFERKYYRKGDMFVKRCLRNSEYRTGYRGLYIPKLGMERLRNEAASLLFVQESTNVPVPRLYDHFDHDGAYYIAMEYTEGVCMSSLAEDQKEAVVKQIETHLSTLHNLKSTKIGGPSGIIVPPYRIVEKTEDQTWNLPTEGRLYSFCHMDLSQHNVIVDPETLKINAIIDMEYSGFWPEQFDLPFYRRLGPSVARDSEIDDTLELLEFLTVSSYYSPLTRLYR</sequence>
<name>A0A1E1KWD3_9HELO</name>
<evidence type="ECO:0000313" key="3">
    <source>
        <dbReference type="Proteomes" id="UP000178912"/>
    </source>
</evidence>
<dbReference type="PANTHER" id="PTHR21310:SF15">
    <property type="entry name" value="AMINOGLYCOSIDE PHOSPHOTRANSFERASE DOMAIN-CONTAINING PROTEIN"/>
    <property type="match status" value="1"/>
</dbReference>
<dbReference type="InterPro" id="IPR011009">
    <property type="entry name" value="Kinase-like_dom_sf"/>
</dbReference>
<keyword evidence="3" id="KW-1185">Reference proteome</keyword>
<reference evidence="3" key="1">
    <citation type="submission" date="2016-03" db="EMBL/GenBank/DDBJ databases">
        <authorList>
            <person name="Guldener U."/>
        </authorList>
    </citation>
    <scope>NUCLEOTIDE SEQUENCE [LARGE SCALE GENOMIC DNA]</scope>
    <source>
        <strain evidence="3">04CH-RAC-A.6.1</strain>
    </source>
</reference>
<dbReference type="AlphaFoldDB" id="A0A1E1KWD3"/>
<evidence type="ECO:0000259" key="1">
    <source>
        <dbReference type="Pfam" id="PF01636"/>
    </source>
</evidence>
<proteinExistence type="predicted"/>
<dbReference type="PANTHER" id="PTHR21310">
    <property type="entry name" value="AMINOGLYCOSIDE PHOSPHOTRANSFERASE-RELATED-RELATED"/>
    <property type="match status" value="1"/>
</dbReference>
<protein>
    <recommendedName>
        <fullName evidence="1">Aminoglycoside phosphotransferase domain-containing protein</fullName>
    </recommendedName>
</protein>
<dbReference type="Pfam" id="PF01636">
    <property type="entry name" value="APH"/>
    <property type="match status" value="1"/>
</dbReference>
<dbReference type="EMBL" id="FJUX01000056">
    <property type="protein sequence ID" value="CZT02513.1"/>
    <property type="molecule type" value="Genomic_DNA"/>
</dbReference>
<dbReference type="InterPro" id="IPR051678">
    <property type="entry name" value="AGP_Transferase"/>
</dbReference>
<dbReference type="Proteomes" id="UP000178912">
    <property type="component" value="Unassembled WGS sequence"/>
</dbReference>
<dbReference type="InterPro" id="IPR002575">
    <property type="entry name" value="Aminoglycoside_PTrfase"/>
</dbReference>
<dbReference type="Gene3D" id="3.90.1200.10">
    <property type="match status" value="1"/>
</dbReference>
<organism evidence="2 3">
    <name type="scientific">Rhynchosporium agropyri</name>
    <dbReference type="NCBI Taxonomy" id="914238"/>
    <lineage>
        <taxon>Eukaryota</taxon>
        <taxon>Fungi</taxon>
        <taxon>Dikarya</taxon>
        <taxon>Ascomycota</taxon>
        <taxon>Pezizomycotina</taxon>
        <taxon>Leotiomycetes</taxon>
        <taxon>Helotiales</taxon>
        <taxon>Ploettnerulaceae</taxon>
        <taxon>Rhynchosporium</taxon>
    </lineage>
</organism>
<feature type="domain" description="Aminoglycoside phosphotransferase" evidence="1">
    <location>
        <begin position="18"/>
        <end position="200"/>
    </location>
</feature>
<evidence type="ECO:0000313" key="2">
    <source>
        <dbReference type="EMBL" id="CZT02513.1"/>
    </source>
</evidence>
<dbReference type="SUPFAM" id="SSF56112">
    <property type="entry name" value="Protein kinase-like (PK-like)"/>
    <property type="match status" value="1"/>
</dbReference>
<dbReference type="OrthoDB" id="2906425at2759"/>